<dbReference type="RefSeq" id="XP_017872256.1">
    <property type="nucleotide sequence ID" value="XM_018016767.1"/>
</dbReference>
<dbReference type="Proteomes" id="UP000694904">
    <property type="component" value="Chromosome X"/>
</dbReference>
<reference evidence="2" key="2">
    <citation type="journal article" date="2016" name="G3 (Bethesda)">
        <title>Genome Evolution in Three Species of Cactophilic Drosophila.</title>
        <authorList>
            <person name="Sanchez-Flores A."/>
            <person name="Penazola F."/>
            <person name="Carpinteyro-Ponce J."/>
            <person name="Nazario-Yepiz N."/>
            <person name="Abreu-Goodger C."/>
            <person name="Machado C.A."/>
            <person name="Markow T.A."/>
        </authorList>
    </citation>
    <scope>NUCLEOTIDE SEQUENCE [LARGE SCALE GENOMIC DNA]</scope>
</reference>
<dbReference type="InterPro" id="IPR031957">
    <property type="entry name" value="DUF4777"/>
</dbReference>
<accession>A0ABM1PYH0</accession>
<name>A0ABM1PYH0_DROAR</name>
<dbReference type="GeneID" id="108619930"/>
<evidence type="ECO:0000313" key="3">
    <source>
        <dbReference type="RefSeq" id="XP_017872256.1"/>
    </source>
</evidence>
<gene>
    <name evidence="3" type="primary">LOC108619930</name>
</gene>
<organism evidence="2 3">
    <name type="scientific">Drosophila arizonae</name>
    <name type="common">Fruit fly</name>
    <dbReference type="NCBI Taxonomy" id="7263"/>
    <lineage>
        <taxon>Eukaryota</taxon>
        <taxon>Metazoa</taxon>
        <taxon>Ecdysozoa</taxon>
        <taxon>Arthropoda</taxon>
        <taxon>Hexapoda</taxon>
        <taxon>Insecta</taxon>
        <taxon>Pterygota</taxon>
        <taxon>Neoptera</taxon>
        <taxon>Endopterygota</taxon>
        <taxon>Diptera</taxon>
        <taxon>Brachycera</taxon>
        <taxon>Muscomorpha</taxon>
        <taxon>Ephydroidea</taxon>
        <taxon>Drosophilidae</taxon>
        <taxon>Drosophila</taxon>
    </lineage>
</organism>
<dbReference type="Pfam" id="PF16007">
    <property type="entry name" value="DUF4777"/>
    <property type="match status" value="1"/>
</dbReference>
<feature type="domain" description="DUF4777" evidence="1">
    <location>
        <begin position="3"/>
        <end position="67"/>
    </location>
</feature>
<sequence length="114" mass="13212">MSKYRYGDLILEAFMEFRRPMALEEVIEYVAEMTDKSVQDVRLSVDNTLTAAWLHGFVSRDNELYYLESIIKPDANEVDEPCSTGHPTAFTSCSASIESRLSSSRVKNRRRRRR</sequence>
<keyword evidence="2" id="KW-1185">Reference proteome</keyword>
<reference evidence="3" key="3">
    <citation type="submission" date="2025-08" db="UniProtKB">
        <authorList>
            <consortium name="RefSeq"/>
        </authorList>
    </citation>
    <scope>IDENTIFICATION</scope>
    <source>
        <tissue evidence="3">Whole organism</tissue>
    </source>
</reference>
<proteinExistence type="predicted"/>
<protein>
    <submittedName>
        <fullName evidence="3">Uncharacterized protein LOC108619930</fullName>
    </submittedName>
</protein>
<evidence type="ECO:0000259" key="1">
    <source>
        <dbReference type="Pfam" id="PF16007"/>
    </source>
</evidence>
<evidence type="ECO:0000313" key="2">
    <source>
        <dbReference type="Proteomes" id="UP000694904"/>
    </source>
</evidence>
<reference evidence="2" key="1">
    <citation type="journal article" date="1997" name="Nucleic Acids Res.">
        <title>tRNAscan-SE: a program for improved detection of transfer RNA genes in genomic sequence.</title>
        <authorList>
            <person name="Lowe T.M."/>
            <person name="Eddy S.R."/>
        </authorList>
    </citation>
    <scope>NUCLEOTIDE SEQUENCE [LARGE SCALE GENOMIC DNA]</scope>
</reference>